<gene>
    <name evidence="1" type="ORF">DPMN_180074</name>
</gene>
<reference evidence="1" key="2">
    <citation type="submission" date="2020-11" db="EMBL/GenBank/DDBJ databases">
        <authorList>
            <person name="McCartney M.A."/>
            <person name="Auch B."/>
            <person name="Kono T."/>
            <person name="Mallez S."/>
            <person name="Becker A."/>
            <person name="Gohl D.M."/>
            <person name="Silverstein K.A.T."/>
            <person name="Koren S."/>
            <person name="Bechman K.B."/>
            <person name="Herman A."/>
            <person name="Abrahante J.E."/>
            <person name="Garbe J."/>
        </authorList>
    </citation>
    <scope>NUCLEOTIDE SEQUENCE</scope>
    <source>
        <strain evidence="1">Duluth1</strain>
        <tissue evidence="1">Whole animal</tissue>
    </source>
</reference>
<dbReference type="EMBL" id="JAIWYP010000009">
    <property type="protein sequence ID" value="KAH3778605.1"/>
    <property type="molecule type" value="Genomic_DNA"/>
</dbReference>
<proteinExistence type="predicted"/>
<accession>A0A9D4EIA8</accession>
<comment type="caution">
    <text evidence="1">The sequence shown here is derived from an EMBL/GenBank/DDBJ whole genome shotgun (WGS) entry which is preliminary data.</text>
</comment>
<keyword evidence="2" id="KW-1185">Reference proteome</keyword>
<sequence length="120" mass="13539">MYLFLKSKSITDSSEMAVQADLFAESRGGSHNVVVRDSPGVQQYRLNRSDNEQGRQYTPAKQQSFGKSRVYSVKCSYCQGNHRPCDCRKRPQEKSIAAMCEADVNPQQQFDEMGFSKGSD</sequence>
<evidence type="ECO:0000313" key="1">
    <source>
        <dbReference type="EMBL" id="KAH3778605.1"/>
    </source>
</evidence>
<evidence type="ECO:0000313" key="2">
    <source>
        <dbReference type="Proteomes" id="UP000828390"/>
    </source>
</evidence>
<organism evidence="1 2">
    <name type="scientific">Dreissena polymorpha</name>
    <name type="common">Zebra mussel</name>
    <name type="synonym">Mytilus polymorpha</name>
    <dbReference type="NCBI Taxonomy" id="45954"/>
    <lineage>
        <taxon>Eukaryota</taxon>
        <taxon>Metazoa</taxon>
        <taxon>Spiralia</taxon>
        <taxon>Lophotrochozoa</taxon>
        <taxon>Mollusca</taxon>
        <taxon>Bivalvia</taxon>
        <taxon>Autobranchia</taxon>
        <taxon>Heteroconchia</taxon>
        <taxon>Euheterodonta</taxon>
        <taxon>Imparidentia</taxon>
        <taxon>Neoheterodontei</taxon>
        <taxon>Myida</taxon>
        <taxon>Dreissenoidea</taxon>
        <taxon>Dreissenidae</taxon>
        <taxon>Dreissena</taxon>
    </lineage>
</organism>
<protein>
    <submittedName>
        <fullName evidence="1">Uncharacterized protein</fullName>
    </submittedName>
</protein>
<reference evidence="1" key="1">
    <citation type="journal article" date="2019" name="bioRxiv">
        <title>The Genome of the Zebra Mussel, Dreissena polymorpha: A Resource for Invasive Species Research.</title>
        <authorList>
            <person name="McCartney M.A."/>
            <person name="Auch B."/>
            <person name="Kono T."/>
            <person name="Mallez S."/>
            <person name="Zhang Y."/>
            <person name="Obille A."/>
            <person name="Becker A."/>
            <person name="Abrahante J.E."/>
            <person name="Garbe J."/>
            <person name="Badalamenti J.P."/>
            <person name="Herman A."/>
            <person name="Mangelson H."/>
            <person name="Liachko I."/>
            <person name="Sullivan S."/>
            <person name="Sone E.D."/>
            <person name="Koren S."/>
            <person name="Silverstein K.A.T."/>
            <person name="Beckman K.B."/>
            <person name="Gohl D.M."/>
        </authorList>
    </citation>
    <scope>NUCLEOTIDE SEQUENCE</scope>
    <source>
        <strain evidence="1">Duluth1</strain>
        <tissue evidence="1">Whole animal</tissue>
    </source>
</reference>
<dbReference type="Proteomes" id="UP000828390">
    <property type="component" value="Unassembled WGS sequence"/>
</dbReference>
<name>A0A9D4EIA8_DREPO</name>
<dbReference type="AlphaFoldDB" id="A0A9D4EIA8"/>